<feature type="transmembrane region" description="Helical" evidence="1">
    <location>
        <begin position="43"/>
        <end position="62"/>
    </location>
</feature>
<evidence type="ECO:0000259" key="3">
    <source>
        <dbReference type="Pfam" id="PF12146"/>
    </source>
</evidence>
<keyword evidence="1" id="KW-1133">Transmembrane helix</keyword>
<dbReference type="Pfam" id="PF12146">
    <property type="entry name" value="Hydrolase_4"/>
    <property type="match status" value="1"/>
</dbReference>
<keyword evidence="5" id="KW-1185">Reference proteome</keyword>
<dbReference type="Gene3D" id="3.40.50.1820">
    <property type="entry name" value="alpha/beta hydrolase"/>
    <property type="match status" value="1"/>
</dbReference>
<dbReference type="PANTHER" id="PTHR11614">
    <property type="entry name" value="PHOSPHOLIPASE-RELATED"/>
    <property type="match status" value="1"/>
</dbReference>
<accession>A0ABQ6NA26</accession>
<evidence type="ECO:0000256" key="2">
    <source>
        <dbReference type="SAM" id="SignalP"/>
    </source>
</evidence>
<keyword evidence="2" id="KW-0732">Signal</keyword>
<evidence type="ECO:0000256" key="1">
    <source>
        <dbReference type="SAM" id="Phobius"/>
    </source>
</evidence>
<feature type="chain" id="PRO_5046692637" description="Serine aminopeptidase S33 domain-containing protein" evidence="2">
    <location>
        <begin position="28"/>
        <end position="415"/>
    </location>
</feature>
<dbReference type="Proteomes" id="UP001165060">
    <property type="component" value="Unassembled WGS sequence"/>
</dbReference>
<evidence type="ECO:0000313" key="5">
    <source>
        <dbReference type="Proteomes" id="UP001165060"/>
    </source>
</evidence>
<reference evidence="4 5" key="1">
    <citation type="journal article" date="2023" name="Commun. Biol.">
        <title>Genome analysis of Parmales, the sister group of diatoms, reveals the evolutionary specialization of diatoms from phago-mixotrophs to photoautotrophs.</title>
        <authorList>
            <person name="Ban H."/>
            <person name="Sato S."/>
            <person name="Yoshikawa S."/>
            <person name="Yamada K."/>
            <person name="Nakamura Y."/>
            <person name="Ichinomiya M."/>
            <person name="Sato N."/>
            <person name="Blanc-Mathieu R."/>
            <person name="Endo H."/>
            <person name="Kuwata A."/>
            <person name="Ogata H."/>
        </authorList>
    </citation>
    <scope>NUCLEOTIDE SEQUENCE [LARGE SCALE GENOMIC DNA]</scope>
</reference>
<protein>
    <recommendedName>
        <fullName evidence="3">Serine aminopeptidase S33 domain-containing protein</fullName>
    </recommendedName>
</protein>
<evidence type="ECO:0000313" key="4">
    <source>
        <dbReference type="EMBL" id="GMI50756.1"/>
    </source>
</evidence>
<sequence>MLFPHSSPLAGLHPLLLWLLCTLPALGALLSRVPSLASTLTSPPSLLLICLLVFPALLNYLFRSNDSASKRRLQFAEHVKRLQPAWHKPAPGCLYKEAYFVNERGMALMSMVARPAALPGDFPHDVWPVSPQPPPPKPKAVVIFCHGYSDSCTWIKGCTYRQHLVDAGYMLAGLELEGHGRSDGLNASLRYVPDWEAALADVEAFARKTVAEGRFIGGAPKVFVAGESMGGALAFDLADRFPDLITGGAILVSPMCAIHEKMKPPPAVIEGFRAVIGKPGSSDGVRGALGKLPLAPSADIGDYCYKDQNMRVIAEDVPSFYGRKPRLATARELLNVTDRISASLGSFDRPFLVLHGSADKVTDPALSQMLFDSAKSKDKTIKIYDGAWHVLTTGEPEDVRAKVFKDMIAWLEKRL</sequence>
<feature type="domain" description="Serine aminopeptidase S33" evidence="3">
    <location>
        <begin position="137"/>
        <end position="395"/>
    </location>
</feature>
<dbReference type="EMBL" id="BRYB01006515">
    <property type="protein sequence ID" value="GMI50756.1"/>
    <property type="molecule type" value="Genomic_DNA"/>
</dbReference>
<feature type="signal peptide" evidence="2">
    <location>
        <begin position="1"/>
        <end position="27"/>
    </location>
</feature>
<organism evidence="4 5">
    <name type="scientific">Tetraparma gracilis</name>
    <dbReference type="NCBI Taxonomy" id="2962635"/>
    <lineage>
        <taxon>Eukaryota</taxon>
        <taxon>Sar</taxon>
        <taxon>Stramenopiles</taxon>
        <taxon>Ochrophyta</taxon>
        <taxon>Bolidophyceae</taxon>
        <taxon>Parmales</taxon>
        <taxon>Triparmaceae</taxon>
        <taxon>Tetraparma</taxon>
    </lineage>
</organism>
<dbReference type="InterPro" id="IPR051044">
    <property type="entry name" value="MAG_DAG_Lipase"/>
</dbReference>
<name>A0ABQ6NA26_9STRA</name>
<proteinExistence type="predicted"/>
<keyword evidence="1" id="KW-0472">Membrane</keyword>
<comment type="caution">
    <text evidence="4">The sequence shown here is derived from an EMBL/GenBank/DDBJ whole genome shotgun (WGS) entry which is preliminary data.</text>
</comment>
<dbReference type="InterPro" id="IPR022742">
    <property type="entry name" value="Hydrolase_4"/>
</dbReference>
<dbReference type="InterPro" id="IPR029058">
    <property type="entry name" value="AB_hydrolase_fold"/>
</dbReference>
<keyword evidence="1" id="KW-0812">Transmembrane</keyword>
<gene>
    <name evidence="4" type="ORF">TeGR_g6977</name>
</gene>
<dbReference type="SUPFAM" id="SSF53474">
    <property type="entry name" value="alpha/beta-Hydrolases"/>
    <property type="match status" value="1"/>
</dbReference>